<sequence length="226" mass="24293">MSERTIEVASLDFRPDIDLTNGNDEGRKSWDSALQIVAEYPGVLSVQWGSQIEHPNTVRLIVEWDVIDSHLAFASGPTFGPFMTILKPLLKSQPSLINILVPASSHSDTDPLSQPVIGILKLYFLPSATSSSAGYDTQFSRFQAAAAELPQPAPKGVIGGWLIVPAVAGHSDEVVEGTLFAGLIGWPSLEAYEASEKTGEFQKAALGLKVGVDRTESVHVALNRVK</sequence>
<dbReference type="OrthoDB" id="3830579at2759"/>
<accession>A0A6A7BIL4</accession>
<dbReference type="InterPro" id="IPR011008">
    <property type="entry name" value="Dimeric_a/b-barrel"/>
</dbReference>
<dbReference type="AlphaFoldDB" id="A0A6A7BIL4"/>
<gene>
    <name evidence="1" type="ORF">T440DRAFT_441440</name>
</gene>
<dbReference type="SUPFAM" id="SSF54909">
    <property type="entry name" value="Dimeric alpha+beta barrel"/>
    <property type="match status" value="1"/>
</dbReference>
<keyword evidence="2" id="KW-1185">Reference proteome</keyword>
<reference evidence="1" key="1">
    <citation type="submission" date="2020-01" db="EMBL/GenBank/DDBJ databases">
        <authorList>
            <consortium name="DOE Joint Genome Institute"/>
            <person name="Haridas S."/>
            <person name="Albert R."/>
            <person name="Binder M."/>
            <person name="Bloem J."/>
            <person name="Labutti K."/>
            <person name="Salamov A."/>
            <person name="Andreopoulos B."/>
            <person name="Baker S.E."/>
            <person name="Barry K."/>
            <person name="Bills G."/>
            <person name="Bluhm B.H."/>
            <person name="Cannon C."/>
            <person name="Castanera R."/>
            <person name="Culley D.E."/>
            <person name="Daum C."/>
            <person name="Ezra D."/>
            <person name="Gonzalez J.B."/>
            <person name="Henrissat B."/>
            <person name="Kuo A."/>
            <person name="Liang C."/>
            <person name="Lipzen A."/>
            <person name="Lutzoni F."/>
            <person name="Magnuson J."/>
            <person name="Mondo S."/>
            <person name="Nolan M."/>
            <person name="Ohm R."/>
            <person name="Pangilinan J."/>
            <person name="Park H.-J."/>
            <person name="Ramirez L."/>
            <person name="Alfaro M."/>
            <person name="Sun H."/>
            <person name="Tritt A."/>
            <person name="Yoshinaga Y."/>
            <person name="Zwiers L.-H."/>
            <person name="Turgeon B.G."/>
            <person name="Goodwin S.B."/>
            <person name="Spatafora J.W."/>
            <person name="Crous P.W."/>
            <person name="Grigoriev I.V."/>
        </authorList>
    </citation>
    <scope>NUCLEOTIDE SEQUENCE</scope>
    <source>
        <strain evidence="1">IPT5</strain>
    </source>
</reference>
<dbReference type="Proteomes" id="UP000799423">
    <property type="component" value="Unassembled WGS sequence"/>
</dbReference>
<organism evidence="1 2">
    <name type="scientific">Plenodomus tracheiphilus IPT5</name>
    <dbReference type="NCBI Taxonomy" id="1408161"/>
    <lineage>
        <taxon>Eukaryota</taxon>
        <taxon>Fungi</taxon>
        <taxon>Dikarya</taxon>
        <taxon>Ascomycota</taxon>
        <taxon>Pezizomycotina</taxon>
        <taxon>Dothideomycetes</taxon>
        <taxon>Pleosporomycetidae</taxon>
        <taxon>Pleosporales</taxon>
        <taxon>Pleosporineae</taxon>
        <taxon>Leptosphaeriaceae</taxon>
        <taxon>Plenodomus</taxon>
    </lineage>
</organism>
<evidence type="ECO:0008006" key="3">
    <source>
        <dbReference type="Google" id="ProtNLM"/>
    </source>
</evidence>
<evidence type="ECO:0000313" key="1">
    <source>
        <dbReference type="EMBL" id="KAF2855346.1"/>
    </source>
</evidence>
<dbReference type="Gene3D" id="3.30.70.100">
    <property type="match status" value="1"/>
</dbReference>
<name>A0A6A7BIL4_9PLEO</name>
<dbReference type="EMBL" id="MU006291">
    <property type="protein sequence ID" value="KAF2855346.1"/>
    <property type="molecule type" value="Genomic_DNA"/>
</dbReference>
<evidence type="ECO:0000313" key="2">
    <source>
        <dbReference type="Proteomes" id="UP000799423"/>
    </source>
</evidence>
<proteinExistence type="predicted"/>
<protein>
    <recommendedName>
        <fullName evidence="3">ABM domain-containing protein</fullName>
    </recommendedName>
</protein>